<protein>
    <submittedName>
        <fullName evidence="9">Amino acid permease</fullName>
    </submittedName>
</protein>
<evidence type="ECO:0000256" key="6">
    <source>
        <dbReference type="ARBA" id="ARBA00023136"/>
    </source>
</evidence>
<sequence>MAVAPLLFTSDFYIPSSSSFSFKGPTYTMASEKPEYVVDSGDAHSDEKAPRRGSTAIGEAADLYGDIQTAEQYGYVSRGLKSRHIQFIALGGTIGTGLFLGIGKAFAHSGPLSVLLGYTFTGIAIFGMMQCLGEMATWLPLPGAIPQYCSRYCDPAMGFATGWNNWYNSAITLCAEISAAAVVIGYWNDTINQAAWITIIIVVVLALNIFAVSIYGEAEFIFASIKIVTIVGLLIVALVIDLGGAPKQGRLGFRYWKTPDAGGMKEYIGKGDTGRFLGLFATLINATFSYGGVEMVAVAAGEAENPRKNIPKAVRRVFWRILFFYVLGSLAIGVTVSSDNPNLTGGGVGAKSSPWVIAIQSAGIKALPSIINAVILTSASSSANAFLFTGSRYLFALAQSGQAPKIFLTCSKSGVPYYAVLLTASISLLTYMSVSSGASTVFNWFQNLCSIANLITWINILIAYIQFRKALIAQGVDRNSLVMKSKWQPYTAYLSLAYFCMILLFNGFAVFTKGNWSVDDFITAYIGIPIYIALYLFWKVFKRTPFVNPATADIWSGKAAMDAEVWEEQIPTNMLQKIWYWIA</sequence>
<keyword evidence="3 7" id="KW-0812">Transmembrane</keyword>
<dbReference type="Proteomes" id="UP000306584">
    <property type="component" value="Unassembled WGS sequence"/>
</dbReference>
<feature type="transmembrane region" description="Helical" evidence="7">
    <location>
        <begin position="220"/>
        <end position="240"/>
    </location>
</feature>
<evidence type="ECO:0000313" key="9">
    <source>
        <dbReference type="EMBL" id="THY26639.1"/>
    </source>
</evidence>
<keyword evidence="6 7" id="KW-0472">Membrane</keyword>
<feature type="transmembrane region" description="Helical" evidence="7">
    <location>
        <begin position="444"/>
        <end position="465"/>
    </location>
</feature>
<proteinExistence type="predicted"/>
<dbReference type="PANTHER" id="PTHR43341">
    <property type="entry name" value="AMINO ACID PERMEASE"/>
    <property type="match status" value="1"/>
</dbReference>
<name>A0A4S9LCC1_AURPU</name>
<dbReference type="Gene3D" id="1.20.1740.10">
    <property type="entry name" value="Amino acid/polyamine transporter I"/>
    <property type="match status" value="1"/>
</dbReference>
<dbReference type="GO" id="GO:0015171">
    <property type="term" value="F:amino acid transmembrane transporter activity"/>
    <property type="evidence" value="ECO:0007669"/>
    <property type="project" value="TreeGrafter"/>
</dbReference>
<feature type="transmembrane region" description="Helical" evidence="7">
    <location>
        <begin position="317"/>
        <end position="336"/>
    </location>
</feature>
<evidence type="ECO:0000313" key="10">
    <source>
        <dbReference type="Proteomes" id="UP000306584"/>
    </source>
</evidence>
<dbReference type="Pfam" id="PF00324">
    <property type="entry name" value="AA_permease"/>
    <property type="match status" value="1"/>
</dbReference>
<dbReference type="PANTHER" id="PTHR43341:SF39">
    <property type="entry name" value="AMINO ACID TRANSPORTER (EUROFUNG)-RELATED"/>
    <property type="match status" value="1"/>
</dbReference>
<dbReference type="AlphaFoldDB" id="A0A4S9LCC1"/>
<keyword evidence="5 7" id="KW-1133">Transmembrane helix</keyword>
<comment type="subcellular location">
    <subcellularLocation>
        <location evidence="1">Membrane</location>
        <topology evidence="1">Multi-pass membrane protein</topology>
    </subcellularLocation>
</comment>
<evidence type="ECO:0000256" key="3">
    <source>
        <dbReference type="ARBA" id="ARBA00022692"/>
    </source>
</evidence>
<feature type="domain" description="Amino acid permease/ SLC12A" evidence="8">
    <location>
        <begin position="84"/>
        <end position="546"/>
    </location>
</feature>
<feature type="transmembrane region" description="Helical" evidence="7">
    <location>
        <begin position="85"/>
        <end position="103"/>
    </location>
</feature>
<dbReference type="EMBL" id="QZBD01000142">
    <property type="protein sequence ID" value="THY26639.1"/>
    <property type="molecule type" value="Genomic_DNA"/>
</dbReference>
<reference evidence="9 10" key="1">
    <citation type="submission" date="2018-10" db="EMBL/GenBank/DDBJ databases">
        <title>Fifty Aureobasidium pullulans genomes reveal a recombining polyextremotolerant generalist.</title>
        <authorList>
            <person name="Gostincar C."/>
            <person name="Turk M."/>
            <person name="Zajc J."/>
            <person name="Gunde-Cimerman N."/>
        </authorList>
    </citation>
    <scope>NUCLEOTIDE SEQUENCE [LARGE SCALE GENOMIC DNA]</scope>
    <source>
        <strain evidence="9 10">EXF-6604</strain>
    </source>
</reference>
<dbReference type="FunFam" id="1.20.1740.10:FF:000006">
    <property type="entry name" value="General amino acid permease"/>
    <property type="match status" value="1"/>
</dbReference>
<feature type="transmembrane region" description="Helical" evidence="7">
    <location>
        <begin position="415"/>
        <end position="432"/>
    </location>
</feature>
<dbReference type="InterPro" id="IPR050524">
    <property type="entry name" value="APC_YAT"/>
</dbReference>
<feature type="transmembrane region" description="Helical" evidence="7">
    <location>
        <begin position="166"/>
        <end position="187"/>
    </location>
</feature>
<dbReference type="PROSITE" id="PS00218">
    <property type="entry name" value="AMINO_ACID_PERMEASE_1"/>
    <property type="match status" value="1"/>
</dbReference>
<dbReference type="InterPro" id="IPR004840">
    <property type="entry name" value="Amino_acid_permease_CS"/>
</dbReference>
<feature type="transmembrane region" description="Helical" evidence="7">
    <location>
        <begin position="521"/>
        <end position="538"/>
    </location>
</feature>
<organism evidence="9 10">
    <name type="scientific">Aureobasidium pullulans</name>
    <name type="common">Black yeast</name>
    <name type="synonym">Pullularia pullulans</name>
    <dbReference type="NCBI Taxonomy" id="5580"/>
    <lineage>
        <taxon>Eukaryota</taxon>
        <taxon>Fungi</taxon>
        <taxon>Dikarya</taxon>
        <taxon>Ascomycota</taxon>
        <taxon>Pezizomycotina</taxon>
        <taxon>Dothideomycetes</taxon>
        <taxon>Dothideomycetidae</taxon>
        <taxon>Dothideales</taxon>
        <taxon>Saccotheciaceae</taxon>
        <taxon>Aureobasidium</taxon>
    </lineage>
</organism>
<accession>A0A4S9LCC1</accession>
<evidence type="ECO:0000256" key="2">
    <source>
        <dbReference type="ARBA" id="ARBA00022448"/>
    </source>
</evidence>
<keyword evidence="2" id="KW-0813">Transport</keyword>
<feature type="transmembrane region" description="Helical" evidence="7">
    <location>
        <begin position="115"/>
        <end position="138"/>
    </location>
</feature>
<comment type="caution">
    <text evidence="9">The sequence shown here is derived from an EMBL/GenBank/DDBJ whole genome shotgun (WGS) entry which is preliminary data.</text>
</comment>
<keyword evidence="4" id="KW-0029">Amino-acid transport</keyword>
<feature type="transmembrane region" description="Helical" evidence="7">
    <location>
        <begin position="194"/>
        <end position="214"/>
    </location>
</feature>
<dbReference type="GO" id="GO:0016020">
    <property type="term" value="C:membrane"/>
    <property type="evidence" value="ECO:0007669"/>
    <property type="project" value="UniProtKB-SubCell"/>
</dbReference>
<evidence type="ECO:0000256" key="4">
    <source>
        <dbReference type="ARBA" id="ARBA00022970"/>
    </source>
</evidence>
<evidence type="ECO:0000256" key="5">
    <source>
        <dbReference type="ARBA" id="ARBA00022989"/>
    </source>
</evidence>
<dbReference type="InterPro" id="IPR004841">
    <property type="entry name" value="AA-permease/SLC12A_dom"/>
</dbReference>
<gene>
    <name evidence="9" type="ORF">D6D01_04376</name>
</gene>
<evidence type="ECO:0000256" key="7">
    <source>
        <dbReference type="SAM" id="Phobius"/>
    </source>
</evidence>
<evidence type="ECO:0000259" key="8">
    <source>
        <dbReference type="Pfam" id="PF00324"/>
    </source>
</evidence>
<evidence type="ECO:0000256" key="1">
    <source>
        <dbReference type="ARBA" id="ARBA00004141"/>
    </source>
</evidence>
<feature type="transmembrane region" description="Helical" evidence="7">
    <location>
        <begin position="490"/>
        <end position="509"/>
    </location>
</feature>